<evidence type="ECO:0000256" key="1">
    <source>
        <dbReference type="SAM" id="Coils"/>
    </source>
</evidence>
<evidence type="ECO:0008006" key="4">
    <source>
        <dbReference type="Google" id="ProtNLM"/>
    </source>
</evidence>
<protein>
    <recommendedName>
        <fullName evidence="4">Transcription initiation factor TFIID</fullName>
    </recommendedName>
</protein>
<keyword evidence="1" id="KW-0175">Coiled coil</keyword>
<sequence length="785" mass="89845">MRDLIEQLATQYASDLDTQLDSGNGQRSIQNPVLFLFIGDNSLEALQAVYSLNERQWKNHAGALYLHASSGKTLSEPRVYGCRLPEPLAGRQTLRSDIYSQFYQQEPLRVEINKVMKKVSIHLAEAGGHCPSVQHVNIAVVTRADDPANVLVPELVLLMKSYLSEVFKYVSIDLYALIQEKSSGDDFGFSASLSVSFLEELTNYQRSDYRFKESLQVTEDHVTLEVAHAGSPLFSLIYLLSDKNERGLFAENGQKDNYEIISRLVLLNNKPAEPELGEGNESYNKHQFTRSITVDNVQTAFATAGFSKVKQPKDAIALTVLSHVYDDLLERMKTSPLPDPAGLMERLELAPRHIHRSVQSILPDGGKLDEMTGLMATGVSYAELRSMTLREAEHALFQGSSQAFFETHFEQRARKQLESLQIKEKFARLFWENVAEDPRCGPYAACQLTSGNEMLPTIRGELLARIRETARLLEETRAEWEDLYRQRVEEQDFKKGGFFTREKDRVRNFIRHLLPLVYGKRYEMLGLEMELRLLRDCEQQAEELHRQLAEEWGQLERLQKQLRELAQKSVKEATDYLGKNIDQYYGTLVREAIRSLEAKKGPLFYWEDRYLGQKASILNGGQTESSALIERLSALCRQEILSSPLFALAFEDELLARANVAVAYENRDVLTKEELFEDLDRALEERASVHVEVFHFSQKHRYEEKYFFADIDSDFIQYVMQKGQGLRTCKQGCIHEAGTSGIEKLHLMGGFGLGDLMYYRNNKKYYDSYVANGFVFHRREKGVSI</sequence>
<dbReference type="EMBL" id="APBN01000004">
    <property type="protein sequence ID" value="EMT52513.1"/>
    <property type="molecule type" value="Genomic_DNA"/>
</dbReference>
<dbReference type="PATRIC" id="fig|1300222.3.peg.2652"/>
<proteinExistence type="predicted"/>
<dbReference type="STRING" id="1300222.I532_12689"/>
<evidence type="ECO:0000313" key="3">
    <source>
        <dbReference type="Proteomes" id="UP000012081"/>
    </source>
</evidence>
<evidence type="ECO:0000313" key="2">
    <source>
        <dbReference type="EMBL" id="EMT52513.1"/>
    </source>
</evidence>
<reference evidence="2 3" key="1">
    <citation type="submission" date="2013-03" db="EMBL/GenBank/DDBJ databases">
        <title>Assembly of a new bacterial strain Brevibacillus borstelensis AK1.</title>
        <authorList>
            <person name="Rajan I."/>
            <person name="PoliReddy D."/>
            <person name="Sugumar T."/>
            <person name="Rathinam K."/>
            <person name="Alqarawi S."/>
            <person name="Khalil A.B."/>
            <person name="Sivakumar N."/>
        </authorList>
    </citation>
    <scope>NUCLEOTIDE SEQUENCE [LARGE SCALE GENOMIC DNA]</scope>
    <source>
        <strain evidence="2 3">AK1</strain>
    </source>
</reference>
<feature type="coiled-coil region" evidence="1">
    <location>
        <begin position="527"/>
        <end position="575"/>
    </location>
</feature>
<dbReference type="RefSeq" id="WP_003388646.1">
    <property type="nucleotide sequence ID" value="NZ_APBN01000004.1"/>
</dbReference>
<organism evidence="2 3">
    <name type="scientific">Brevibacillus borstelensis AK1</name>
    <dbReference type="NCBI Taxonomy" id="1300222"/>
    <lineage>
        <taxon>Bacteria</taxon>
        <taxon>Bacillati</taxon>
        <taxon>Bacillota</taxon>
        <taxon>Bacilli</taxon>
        <taxon>Bacillales</taxon>
        <taxon>Paenibacillaceae</taxon>
        <taxon>Brevibacillus</taxon>
    </lineage>
</organism>
<comment type="caution">
    <text evidence="2">The sequence shown here is derived from an EMBL/GenBank/DDBJ whole genome shotgun (WGS) entry which is preliminary data.</text>
</comment>
<dbReference type="OrthoDB" id="1871252at2"/>
<keyword evidence="3" id="KW-1185">Reference proteome</keyword>
<gene>
    <name evidence="2" type="ORF">I532_12689</name>
</gene>
<dbReference type="AlphaFoldDB" id="M8DGC3"/>
<dbReference type="Proteomes" id="UP000012081">
    <property type="component" value="Unassembled WGS sequence"/>
</dbReference>
<accession>M8DGC3</accession>
<name>M8DGC3_9BACL</name>